<evidence type="ECO:0000313" key="6">
    <source>
        <dbReference type="Proteomes" id="UP000198282"/>
    </source>
</evidence>
<dbReference type="PANTHER" id="PTHR46972:SF1">
    <property type="entry name" value="FAD DEPENDENT OXIDOREDUCTASE DOMAIN-CONTAINING PROTEIN"/>
    <property type="match status" value="1"/>
</dbReference>
<dbReference type="SUPFAM" id="SSF51905">
    <property type="entry name" value="FAD/NAD(P)-binding domain"/>
    <property type="match status" value="1"/>
</dbReference>
<evidence type="ECO:0000256" key="4">
    <source>
        <dbReference type="ARBA" id="ARBA00023033"/>
    </source>
</evidence>
<dbReference type="RefSeq" id="WP_089212011.1">
    <property type="nucleotide sequence ID" value="NZ_FZOD01000057.1"/>
</dbReference>
<keyword evidence="3" id="KW-0560">Oxidoreductase</keyword>
<organism evidence="5 6">
    <name type="scientific">Streptosporangium subroseum</name>
    <dbReference type="NCBI Taxonomy" id="106412"/>
    <lineage>
        <taxon>Bacteria</taxon>
        <taxon>Bacillati</taxon>
        <taxon>Actinomycetota</taxon>
        <taxon>Actinomycetes</taxon>
        <taxon>Streptosporangiales</taxon>
        <taxon>Streptosporangiaceae</taxon>
        <taxon>Streptosporangium</taxon>
    </lineage>
</organism>
<dbReference type="Gene3D" id="3.50.50.60">
    <property type="entry name" value="FAD/NAD(P)-binding domain"/>
    <property type="match status" value="1"/>
</dbReference>
<evidence type="ECO:0000256" key="1">
    <source>
        <dbReference type="ARBA" id="ARBA00022630"/>
    </source>
</evidence>
<accession>A0A239NFU6</accession>
<dbReference type="GO" id="GO:0004497">
    <property type="term" value="F:monooxygenase activity"/>
    <property type="evidence" value="ECO:0007669"/>
    <property type="project" value="UniProtKB-KW"/>
</dbReference>
<dbReference type="EMBL" id="FZOD01000057">
    <property type="protein sequence ID" value="SNT53796.1"/>
    <property type="molecule type" value="Genomic_DNA"/>
</dbReference>
<dbReference type="Proteomes" id="UP000198282">
    <property type="component" value="Unassembled WGS sequence"/>
</dbReference>
<dbReference type="AlphaFoldDB" id="A0A239NFU6"/>
<keyword evidence="6" id="KW-1185">Reference proteome</keyword>
<proteinExistence type="predicted"/>
<evidence type="ECO:0008006" key="7">
    <source>
        <dbReference type="Google" id="ProtNLM"/>
    </source>
</evidence>
<evidence type="ECO:0000256" key="2">
    <source>
        <dbReference type="ARBA" id="ARBA00022827"/>
    </source>
</evidence>
<name>A0A239NFU6_9ACTN</name>
<reference evidence="5 6" key="1">
    <citation type="submission" date="2017-06" db="EMBL/GenBank/DDBJ databases">
        <authorList>
            <person name="Kim H.J."/>
            <person name="Triplett B.A."/>
        </authorList>
    </citation>
    <scope>NUCLEOTIDE SEQUENCE [LARGE SCALE GENOMIC DNA]</scope>
    <source>
        <strain evidence="5 6">CGMCC 4.2132</strain>
    </source>
</reference>
<dbReference type="PANTHER" id="PTHR46972">
    <property type="entry name" value="MONOOXYGENASE ASQM-RELATED"/>
    <property type="match status" value="1"/>
</dbReference>
<dbReference type="InterPro" id="IPR036188">
    <property type="entry name" value="FAD/NAD-bd_sf"/>
</dbReference>
<gene>
    <name evidence="5" type="ORF">SAMN05216276_105718</name>
</gene>
<keyword evidence="1" id="KW-0285">Flavoprotein</keyword>
<keyword evidence="4" id="KW-0503">Monooxygenase</keyword>
<sequence>MTGNRWRVGFEGGDTIEADLVIGADGINSRTRPAITDEVPAYTGVTFIAGEISHPSPGSYAAEIVG</sequence>
<keyword evidence="2" id="KW-0274">FAD</keyword>
<protein>
    <recommendedName>
        <fullName evidence="7">FAD binding domain-containing protein</fullName>
    </recommendedName>
</protein>
<evidence type="ECO:0000256" key="3">
    <source>
        <dbReference type="ARBA" id="ARBA00023002"/>
    </source>
</evidence>
<dbReference type="OrthoDB" id="9782160at2"/>
<evidence type="ECO:0000313" key="5">
    <source>
        <dbReference type="EMBL" id="SNT53796.1"/>
    </source>
</evidence>